<protein>
    <recommendedName>
        <fullName evidence="3">CRISPR system Cascade subunit CasB</fullName>
    </recommendedName>
</protein>
<accession>A0A4U1JVR9</accession>
<comment type="caution">
    <text evidence="1">The sequence shown here is derived from an EMBL/GenBank/DDBJ whole genome shotgun (WGS) entry which is preliminary data.</text>
</comment>
<reference evidence="1 2" key="1">
    <citation type="submission" date="2019-04" db="EMBL/GenBank/DDBJ databases">
        <title>Draft Whole-Genome sequence of the purple photosynthetic bacterium Rhodobacter capsulatus SP108 with an indigenous class A beta-lactamase.</title>
        <authorList>
            <person name="Robertson S."/>
            <person name="Meyer T.E."/>
            <person name="Kyndt J.A."/>
        </authorList>
    </citation>
    <scope>NUCLEOTIDE SEQUENCE [LARGE SCALE GENOMIC DNA]</scope>
    <source>
        <strain evidence="1 2">SP108</strain>
    </source>
</reference>
<dbReference type="OrthoDB" id="7858625at2"/>
<dbReference type="Gene3D" id="1.10.520.40">
    <property type="entry name" value="CRISPR-associated protein Cse2"/>
    <property type="match status" value="1"/>
</dbReference>
<name>A0A4U1JVR9_RHOCA</name>
<dbReference type="InterPro" id="IPR013382">
    <property type="entry name" value="CRISPR-assoc_prot_Cse2"/>
</dbReference>
<dbReference type="EMBL" id="SWJZ01000016">
    <property type="protein sequence ID" value="TKD22773.1"/>
    <property type="molecule type" value="Genomic_DNA"/>
</dbReference>
<dbReference type="Proteomes" id="UP000310597">
    <property type="component" value="Unassembled WGS sequence"/>
</dbReference>
<evidence type="ECO:0008006" key="3">
    <source>
        <dbReference type="Google" id="ProtNLM"/>
    </source>
</evidence>
<evidence type="ECO:0000313" key="1">
    <source>
        <dbReference type="EMBL" id="TKD22773.1"/>
    </source>
</evidence>
<organism evidence="1 2">
    <name type="scientific">Rhodobacter capsulatus</name>
    <name type="common">Rhodopseudomonas capsulata</name>
    <dbReference type="NCBI Taxonomy" id="1061"/>
    <lineage>
        <taxon>Bacteria</taxon>
        <taxon>Pseudomonadati</taxon>
        <taxon>Pseudomonadota</taxon>
        <taxon>Alphaproteobacteria</taxon>
        <taxon>Rhodobacterales</taxon>
        <taxon>Rhodobacter group</taxon>
        <taxon>Rhodobacter</taxon>
    </lineage>
</organism>
<dbReference type="InterPro" id="IPR038287">
    <property type="entry name" value="Cse2_sf"/>
</dbReference>
<evidence type="ECO:0000313" key="2">
    <source>
        <dbReference type="Proteomes" id="UP000310597"/>
    </source>
</evidence>
<dbReference type="RefSeq" id="WP_136905333.1">
    <property type="nucleotide sequence ID" value="NZ_SWJZ01000016.1"/>
</dbReference>
<dbReference type="Pfam" id="PF09485">
    <property type="entry name" value="CRISPR_Cse2"/>
    <property type="match status" value="1"/>
</dbReference>
<dbReference type="AlphaFoldDB" id="A0A4U1JVR9"/>
<gene>
    <name evidence="1" type="ORF">FBT96_05535</name>
</gene>
<sequence>MSEDTDETARRALAIAKALGQADPGDKAAARRMGPEGAPVFWRQVARLEIAPGQEALWLRFTRSVALLTPASETDTIHAAGRKLGAVLADGGNAGAAISAETAKPVISEQRLARLLAMRGEARAEALERMIRMIARARPRLDVVSLARAFLNPASDRLARDYYTRLDHSPQQERHDA</sequence>
<proteinExistence type="predicted"/>